<dbReference type="SUPFAM" id="SSF52402">
    <property type="entry name" value="Adenine nucleotide alpha hydrolases-like"/>
    <property type="match status" value="1"/>
</dbReference>
<dbReference type="NCBIfam" id="TIGR00268">
    <property type="entry name" value="ATP-dependent sacrificial sulfur transferase LarE"/>
    <property type="match status" value="1"/>
</dbReference>
<evidence type="ECO:0000313" key="3">
    <source>
        <dbReference type="Proteomes" id="UP001477672"/>
    </source>
</evidence>
<dbReference type="InterPro" id="IPR014729">
    <property type="entry name" value="Rossmann-like_a/b/a_fold"/>
</dbReference>
<dbReference type="PANTHER" id="PTHR43169">
    <property type="entry name" value="EXSB FAMILY PROTEIN"/>
    <property type="match status" value="1"/>
</dbReference>
<dbReference type="PIRSF" id="PIRSF006661">
    <property type="entry name" value="PP-lp_UCP006661"/>
    <property type="match status" value="1"/>
</dbReference>
<dbReference type="GO" id="GO:0016740">
    <property type="term" value="F:transferase activity"/>
    <property type="evidence" value="ECO:0007669"/>
    <property type="project" value="UniProtKB-KW"/>
</dbReference>
<dbReference type="Pfam" id="PF00733">
    <property type="entry name" value="Asn_synthase"/>
    <property type="match status" value="1"/>
</dbReference>
<organism evidence="2 3">
    <name type="scientific">Ruthenibacterium intestinale</name>
    <dbReference type="NCBI Taxonomy" id="3133163"/>
    <lineage>
        <taxon>Bacteria</taxon>
        <taxon>Bacillati</taxon>
        <taxon>Bacillota</taxon>
        <taxon>Clostridia</taxon>
        <taxon>Eubacteriales</taxon>
        <taxon>Oscillospiraceae</taxon>
        <taxon>Ruthenibacterium</taxon>
    </lineage>
</organism>
<dbReference type="Gene3D" id="3.40.50.620">
    <property type="entry name" value="HUPs"/>
    <property type="match status" value="1"/>
</dbReference>
<dbReference type="PANTHER" id="PTHR43169:SF2">
    <property type="entry name" value="NAD_GMP SYNTHASE DOMAIN-CONTAINING PROTEIN"/>
    <property type="match status" value="1"/>
</dbReference>
<gene>
    <name evidence="2" type="primary">larE</name>
    <name evidence="2" type="ORF">WMO24_07700</name>
</gene>
<accession>A0ABV1GEN0</accession>
<feature type="domain" description="Asparagine synthetase" evidence="1">
    <location>
        <begin position="20"/>
        <end position="119"/>
    </location>
</feature>
<comment type="caution">
    <text evidence="2">The sequence shown here is derived from an EMBL/GenBank/DDBJ whole genome shotgun (WGS) entry which is preliminary data.</text>
</comment>
<dbReference type="InterPro" id="IPR005232">
    <property type="entry name" value="LarE"/>
</dbReference>
<dbReference type="CDD" id="cd01990">
    <property type="entry name" value="LarE-like"/>
    <property type="match status" value="1"/>
</dbReference>
<evidence type="ECO:0000313" key="2">
    <source>
        <dbReference type="EMBL" id="MEQ2520311.1"/>
    </source>
</evidence>
<dbReference type="InterPro" id="IPR001962">
    <property type="entry name" value="Asn_synthase"/>
</dbReference>
<dbReference type="Proteomes" id="UP001477672">
    <property type="component" value="Unassembled WGS sequence"/>
</dbReference>
<reference evidence="2 3" key="1">
    <citation type="submission" date="2024-03" db="EMBL/GenBank/DDBJ databases">
        <title>Human intestinal bacterial collection.</title>
        <authorList>
            <person name="Pauvert C."/>
            <person name="Hitch T.C.A."/>
            <person name="Clavel T."/>
        </authorList>
    </citation>
    <scope>NUCLEOTIDE SEQUENCE [LARGE SCALE GENOMIC DNA]</scope>
    <source>
        <strain evidence="2 3">CLA-JM-H11</strain>
    </source>
</reference>
<name>A0ABV1GEN0_9FIRM</name>
<keyword evidence="3" id="KW-1185">Reference proteome</keyword>
<dbReference type="InterPro" id="IPR052188">
    <property type="entry name" value="Ni-pincer_cofactor_biosynth"/>
</dbReference>
<dbReference type="RefSeq" id="WP_349215799.1">
    <property type="nucleotide sequence ID" value="NZ_JBBMFA010000085.1"/>
</dbReference>
<sequence>MEQTVPSRLREFFAGHPRAALAFSGGVDSAYLLYAAQACGCRVRAYYVQTAFQPAFEAQDAERLARQLGAELQVLHADILDVEAVRQNPADRCYHCKNALFTRICAAAAADGFDLVMDGTNASDDADDRPGMRALRELGVVSPLRLCGITKQALRQYSKDAGLFTWDKPAYACLATRIPTGTVLRAEDLRAVEQAEDAVRALGFTDFRVRITPDGGAKLQVPASQWDRAAGMRRQLGTALAAFPWACLDFKTR</sequence>
<protein>
    <submittedName>
        <fullName evidence="2">ATP-dependent sacrificial sulfur transferase LarE</fullName>
    </submittedName>
</protein>
<proteinExistence type="predicted"/>
<keyword evidence="2" id="KW-0808">Transferase</keyword>
<evidence type="ECO:0000259" key="1">
    <source>
        <dbReference type="Pfam" id="PF00733"/>
    </source>
</evidence>
<dbReference type="EMBL" id="JBBMFA010000085">
    <property type="protein sequence ID" value="MEQ2520311.1"/>
    <property type="molecule type" value="Genomic_DNA"/>
</dbReference>